<protein>
    <submittedName>
        <fullName evidence="8">ABC transporter permease</fullName>
    </submittedName>
</protein>
<evidence type="ECO:0000313" key="8">
    <source>
        <dbReference type="EMBL" id="QEK51451.1"/>
    </source>
</evidence>
<dbReference type="InterPro" id="IPR051449">
    <property type="entry name" value="ABC-2_transporter_component"/>
</dbReference>
<dbReference type="PANTHER" id="PTHR30294">
    <property type="entry name" value="MEMBRANE COMPONENT OF ABC TRANSPORTER YHHJ-RELATED"/>
    <property type="match status" value="1"/>
</dbReference>
<dbReference type="SUPFAM" id="SSF53850">
    <property type="entry name" value="Periplasmic binding protein-like II"/>
    <property type="match status" value="1"/>
</dbReference>
<feature type="transmembrane region" description="Helical" evidence="6">
    <location>
        <begin position="299"/>
        <end position="317"/>
    </location>
</feature>
<organism evidence="8 9">
    <name type="scientific">Pedobacter aquae</name>
    <dbReference type="NCBI Taxonomy" id="2605747"/>
    <lineage>
        <taxon>Bacteria</taxon>
        <taxon>Pseudomonadati</taxon>
        <taxon>Bacteroidota</taxon>
        <taxon>Sphingobacteriia</taxon>
        <taxon>Sphingobacteriales</taxon>
        <taxon>Sphingobacteriaceae</taxon>
        <taxon>Pedobacter</taxon>
    </lineage>
</organism>
<feature type="transmembrane region" description="Helical" evidence="6">
    <location>
        <begin position="21"/>
        <end position="43"/>
    </location>
</feature>
<gene>
    <name evidence="8" type="ORF">FYC62_07080</name>
</gene>
<evidence type="ECO:0000256" key="2">
    <source>
        <dbReference type="ARBA" id="ARBA00022475"/>
    </source>
</evidence>
<comment type="subcellular location">
    <subcellularLocation>
        <location evidence="1">Cell membrane</location>
        <topology evidence="1">Multi-pass membrane protein</topology>
    </subcellularLocation>
</comment>
<evidence type="ECO:0000259" key="7">
    <source>
        <dbReference type="Pfam" id="PF12698"/>
    </source>
</evidence>
<proteinExistence type="predicted"/>
<feature type="transmembrane region" description="Helical" evidence="6">
    <location>
        <begin position="389"/>
        <end position="410"/>
    </location>
</feature>
<keyword evidence="4 6" id="KW-1133">Transmembrane helix</keyword>
<dbReference type="PANTHER" id="PTHR30294:SF29">
    <property type="entry name" value="MULTIDRUG ABC TRANSPORTER PERMEASE YBHS-RELATED"/>
    <property type="match status" value="1"/>
</dbReference>
<keyword evidence="9" id="KW-1185">Reference proteome</keyword>
<feature type="transmembrane region" description="Helical" evidence="6">
    <location>
        <begin position="337"/>
        <end position="357"/>
    </location>
</feature>
<dbReference type="GO" id="GO:0005886">
    <property type="term" value="C:plasma membrane"/>
    <property type="evidence" value="ECO:0007669"/>
    <property type="project" value="UniProtKB-SubCell"/>
</dbReference>
<dbReference type="InterPro" id="IPR013525">
    <property type="entry name" value="ABC2_TM"/>
</dbReference>
<evidence type="ECO:0000256" key="6">
    <source>
        <dbReference type="SAM" id="Phobius"/>
    </source>
</evidence>
<dbReference type="Gene3D" id="3.40.190.10">
    <property type="entry name" value="Periplasmic binding protein-like II"/>
    <property type="match status" value="1"/>
</dbReference>
<keyword evidence="5 6" id="KW-0472">Membrane</keyword>
<evidence type="ECO:0000256" key="4">
    <source>
        <dbReference type="ARBA" id="ARBA00022989"/>
    </source>
</evidence>
<feature type="transmembrane region" description="Helical" evidence="6">
    <location>
        <begin position="364"/>
        <end position="383"/>
    </location>
</feature>
<dbReference type="Proteomes" id="UP000323653">
    <property type="component" value="Chromosome"/>
</dbReference>
<evidence type="ECO:0000256" key="3">
    <source>
        <dbReference type="ARBA" id="ARBA00022692"/>
    </source>
</evidence>
<reference evidence="8 9" key="1">
    <citation type="submission" date="2019-08" db="EMBL/GenBank/DDBJ databases">
        <title>Pedobacter sp. nov., isolated from Han river, South Korea.</title>
        <authorList>
            <person name="Lee D.-H."/>
            <person name="Kim Y.-S."/>
            <person name="Hwang E.-M."/>
            <person name="Le Tran T.C."/>
            <person name="Cha C.-J."/>
        </authorList>
    </citation>
    <scope>NUCLEOTIDE SEQUENCE [LARGE SCALE GENOMIC DNA]</scope>
    <source>
        <strain evidence="8 9">CJ43</strain>
    </source>
</reference>
<dbReference type="GO" id="GO:0140359">
    <property type="term" value="F:ABC-type transporter activity"/>
    <property type="evidence" value="ECO:0007669"/>
    <property type="project" value="InterPro"/>
</dbReference>
<accession>A0A5C0VID4</accession>
<keyword evidence="3 6" id="KW-0812">Transmembrane</keyword>
<dbReference type="AlphaFoldDB" id="A0A5C0VID4"/>
<name>A0A5C0VID4_9SPHI</name>
<evidence type="ECO:0000256" key="5">
    <source>
        <dbReference type="ARBA" id="ARBA00023136"/>
    </source>
</evidence>
<sequence length="438" mass="48955">MKKVFLIIEREYLSRVKKKSFLILTFLVPSLFIAMYAAVFFIYKSEGESKKKFLVLDESGIFKNEFKNSETTTFKYTDGDYAANKSKIKNEKDLLLLYIPKDYASSNDIEILSAKKPGLSLLNDVEKQMENIIQNKKLIAAGIDTAVLKSSKTQININAKQLTDEGEKDSNIGATYVVGFISSFLIYLSLFIYGAQVMRGVIEEKTNRIVEVIVSSVKPFQLMLGKILGIGAVGLTQFLLWIILSSTISIAAGKFLAPDQKAVTTEKVDTKASAANVNPIKTQESPAIKFINAASTINFTYIIGSFLFYFIGGYLIYSALFAAVGSAVDNETETQQFMFPITLPLIFTFIVGMNVIINNPDGPLAFWLSIIPLTSPIAMMIRIPFGVPAWELILSIVLLIAGFVFTTWIASRIYRVGILMYGKKVTYKELAKWFFYKE</sequence>
<dbReference type="RefSeq" id="WP_149074454.1">
    <property type="nucleotide sequence ID" value="NZ_CP043329.1"/>
</dbReference>
<dbReference type="Pfam" id="PF12698">
    <property type="entry name" value="ABC2_membrane_3"/>
    <property type="match status" value="1"/>
</dbReference>
<dbReference type="KEGG" id="pej:FYC62_07080"/>
<evidence type="ECO:0000313" key="9">
    <source>
        <dbReference type="Proteomes" id="UP000323653"/>
    </source>
</evidence>
<feature type="transmembrane region" description="Helical" evidence="6">
    <location>
        <begin position="174"/>
        <end position="197"/>
    </location>
</feature>
<feature type="domain" description="ABC-2 type transporter transmembrane" evidence="7">
    <location>
        <begin position="19"/>
        <end position="411"/>
    </location>
</feature>
<evidence type="ECO:0000256" key="1">
    <source>
        <dbReference type="ARBA" id="ARBA00004651"/>
    </source>
</evidence>
<keyword evidence="2" id="KW-1003">Cell membrane</keyword>
<dbReference type="EMBL" id="CP043329">
    <property type="protein sequence ID" value="QEK51451.1"/>
    <property type="molecule type" value="Genomic_DNA"/>
</dbReference>